<dbReference type="Proteomes" id="UP000004095">
    <property type="component" value="Unassembled WGS sequence"/>
</dbReference>
<proteinExistence type="predicted"/>
<name>A1ZJ80_MICM2</name>
<comment type="caution">
    <text evidence="1">The sequence shown here is derived from an EMBL/GenBank/DDBJ whole genome shotgun (WGS) entry which is preliminary data.</text>
</comment>
<sequence length="39" mass="4336">MSNQAYKRQAIVLLPAFFGIPALYNSSPNILFDEGAKFC</sequence>
<organism evidence="1 2">
    <name type="scientific">Microscilla marina ATCC 23134</name>
    <dbReference type="NCBI Taxonomy" id="313606"/>
    <lineage>
        <taxon>Bacteria</taxon>
        <taxon>Pseudomonadati</taxon>
        <taxon>Bacteroidota</taxon>
        <taxon>Cytophagia</taxon>
        <taxon>Cytophagales</taxon>
        <taxon>Microscillaceae</taxon>
        <taxon>Microscilla</taxon>
    </lineage>
</organism>
<dbReference type="AlphaFoldDB" id="A1ZJ80"/>
<protein>
    <submittedName>
        <fullName evidence="1">Uncharacterized protein</fullName>
    </submittedName>
</protein>
<dbReference type="EMBL" id="AAWS01000010">
    <property type="protein sequence ID" value="EAY29616.1"/>
    <property type="molecule type" value="Genomic_DNA"/>
</dbReference>
<gene>
    <name evidence="1" type="ORF">M23134_00500</name>
</gene>
<keyword evidence="2" id="KW-1185">Reference proteome</keyword>
<reference evidence="1 2" key="1">
    <citation type="submission" date="2007-01" db="EMBL/GenBank/DDBJ databases">
        <authorList>
            <person name="Haygood M."/>
            <person name="Podell S."/>
            <person name="Anderson C."/>
            <person name="Hopkinson B."/>
            <person name="Roe K."/>
            <person name="Barbeau K."/>
            <person name="Gaasterland T."/>
            <person name="Ferriera S."/>
            <person name="Johnson J."/>
            <person name="Kravitz S."/>
            <person name="Beeson K."/>
            <person name="Sutton G."/>
            <person name="Rogers Y.-H."/>
            <person name="Friedman R."/>
            <person name="Frazier M."/>
            <person name="Venter J.C."/>
        </authorList>
    </citation>
    <scope>NUCLEOTIDE SEQUENCE [LARGE SCALE GENOMIC DNA]</scope>
    <source>
        <strain evidence="1 2">ATCC 23134</strain>
    </source>
</reference>
<evidence type="ECO:0000313" key="2">
    <source>
        <dbReference type="Proteomes" id="UP000004095"/>
    </source>
</evidence>
<evidence type="ECO:0000313" key="1">
    <source>
        <dbReference type="EMBL" id="EAY29616.1"/>
    </source>
</evidence>
<accession>A1ZJ80</accession>